<reference evidence="5 6" key="1">
    <citation type="submission" date="2024-02" db="EMBL/GenBank/DDBJ databases">
        <title>Expansion and revision of Xanthobacter and proposal of Roseixanthobacter gen. nov.</title>
        <authorList>
            <person name="Soltysiak M.P.M."/>
            <person name="Jalihal A."/>
            <person name="Ory A."/>
            <person name="Chrisophersen C."/>
            <person name="Lee A.D."/>
            <person name="Boulton J."/>
            <person name="Springer M."/>
        </authorList>
    </citation>
    <scope>NUCLEOTIDE SEQUENCE [LARGE SCALE GENOMIC DNA]</scope>
    <source>
        <strain evidence="5 6">23A</strain>
    </source>
</reference>
<dbReference type="Pfam" id="PF05853">
    <property type="entry name" value="BKACE"/>
    <property type="match status" value="1"/>
</dbReference>
<keyword evidence="2" id="KW-0808">Transferase</keyword>
<evidence type="ECO:0000256" key="1">
    <source>
        <dbReference type="ARBA" id="ARBA00001947"/>
    </source>
</evidence>
<sequence length="304" mass="32556">MRAPKDKVFITCAITGNLTRPEQTPHLPITPQEIAEASLGAAEAGAAVVHLHVRDPETGRPSTSLDYYREVVERIRARNTQLIVNLTTGPGGRFVPSPDEPKIAGPGTTLTTPELRVEHVALLKPDTCTLDLNTMNSGNEVVINTPRNVRRMAQVIAGAGVKPEIELFDSGDIALMRDLLADGSLQGPALCSFVMGVKYGFQPSPETVLYARNLLPADAQFTAIGIGRSAFQTVAMSYLAGGHVRVGLEDSVYLARGRLAASNAEMVEKARRMVEDLGGQIASPREARDLIGLPTRLADARSVA</sequence>
<dbReference type="PANTHER" id="PTHR37418">
    <property type="entry name" value="3-KETO-5-AMINOHEXANOATE CLEAVAGE ENZYME-RELATED"/>
    <property type="match status" value="1"/>
</dbReference>
<organism evidence="5 6">
    <name type="scientific">Xanthobacter oligotrophicus</name>
    <dbReference type="NCBI Taxonomy" id="2607286"/>
    <lineage>
        <taxon>Bacteria</taxon>
        <taxon>Pseudomonadati</taxon>
        <taxon>Pseudomonadota</taxon>
        <taxon>Alphaproteobacteria</taxon>
        <taxon>Hyphomicrobiales</taxon>
        <taxon>Xanthobacteraceae</taxon>
        <taxon>Xanthobacter</taxon>
    </lineage>
</organism>
<keyword evidence="3" id="KW-0479">Metal-binding</keyword>
<dbReference type="InterPro" id="IPR013785">
    <property type="entry name" value="Aldolase_TIM"/>
</dbReference>
<dbReference type="Gene3D" id="3.20.20.70">
    <property type="entry name" value="Aldolase class I"/>
    <property type="match status" value="1"/>
</dbReference>
<protein>
    <submittedName>
        <fullName evidence="5">3-keto-5-aminohexanoate cleavage protein</fullName>
    </submittedName>
</protein>
<keyword evidence="4" id="KW-0862">Zinc</keyword>
<name>A0ABW7A453_9HYPH</name>
<keyword evidence="6" id="KW-1185">Reference proteome</keyword>
<evidence type="ECO:0000313" key="5">
    <source>
        <dbReference type="EMBL" id="MFG1374836.1"/>
    </source>
</evidence>
<dbReference type="InterPro" id="IPR008567">
    <property type="entry name" value="BKACE"/>
</dbReference>
<dbReference type="RefSeq" id="WP_393994411.1">
    <property type="nucleotide sequence ID" value="NZ_JBAFVH010000016.1"/>
</dbReference>
<dbReference type="PANTHER" id="PTHR37418:SF2">
    <property type="entry name" value="3-KETO-5-AMINOHEXANOATE CLEAVAGE ENZYME"/>
    <property type="match status" value="1"/>
</dbReference>
<dbReference type="EMBL" id="JBAFVH010000016">
    <property type="protein sequence ID" value="MFG1374836.1"/>
    <property type="molecule type" value="Genomic_DNA"/>
</dbReference>
<comment type="caution">
    <text evidence="5">The sequence shown here is derived from an EMBL/GenBank/DDBJ whole genome shotgun (WGS) entry which is preliminary data.</text>
</comment>
<comment type="cofactor">
    <cofactor evidence="1">
        <name>Zn(2+)</name>
        <dbReference type="ChEBI" id="CHEBI:29105"/>
    </cofactor>
</comment>
<gene>
    <name evidence="5" type="ORF">V5F32_21870</name>
</gene>
<evidence type="ECO:0000256" key="4">
    <source>
        <dbReference type="ARBA" id="ARBA00022833"/>
    </source>
</evidence>
<evidence type="ECO:0000313" key="6">
    <source>
        <dbReference type="Proteomes" id="UP001604002"/>
    </source>
</evidence>
<evidence type="ECO:0000256" key="2">
    <source>
        <dbReference type="ARBA" id="ARBA00022679"/>
    </source>
</evidence>
<proteinExistence type="predicted"/>
<evidence type="ECO:0000256" key="3">
    <source>
        <dbReference type="ARBA" id="ARBA00022723"/>
    </source>
</evidence>
<dbReference type="Proteomes" id="UP001604002">
    <property type="component" value="Unassembled WGS sequence"/>
</dbReference>
<accession>A0ABW7A453</accession>